<reference evidence="3 4" key="1">
    <citation type="submission" date="2023-12" db="EMBL/GenBank/DDBJ databases">
        <title>Stenotrophomonas guangdongensis sp. nov., isolated from wilted pepper plants (Capsicum annuum).</title>
        <authorList>
            <person name="Qiu M."/>
            <person name="Li Y."/>
            <person name="Liu Q."/>
            <person name="Zhang X."/>
            <person name="Huang Y."/>
            <person name="Guo R."/>
            <person name="Hu M."/>
            <person name="Zhou J."/>
            <person name="Zhou X."/>
        </authorList>
    </citation>
    <scope>NUCLEOTIDE SEQUENCE [LARGE SCALE GENOMIC DNA]</scope>
    <source>
        <strain evidence="3 4">MH1</strain>
    </source>
</reference>
<feature type="region of interest" description="Disordered" evidence="1">
    <location>
        <begin position="1"/>
        <end position="67"/>
    </location>
</feature>
<organism evidence="3 4">
    <name type="scientific">Stenotrophomonas capsici</name>
    <dbReference type="NCBI Taxonomy" id="3110230"/>
    <lineage>
        <taxon>Bacteria</taxon>
        <taxon>Pseudomonadati</taxon>
        <taxon>Pseudomonadota</taxon>
        <taxon>Gammaproteobacteria</taxon>
        <taxon>Lysobacterales</taxon>
        <taxon>Lysobacteraceae</taxon>
        <taxon>Stenotrophomonas</taxon>
    </lineage>
</organism>
<keyword evidence="2" id="KW-0472">Membrane</keyword>
<dbReference type="Proteomes" id="UP001301653">
    <property type="component" value="Unassembled WGS sequence"/>
</dbReference>
<name>A0ABU5V205_9GAMM</name>
<dbReference type="EMBL" id="JAYFUH010000085">
    <property type="protein sequence ID" value="MEA5667391.1"/>
    <property type="molecule type" value="Genomic_DNA"/>
</dbReference>
<keyword evidence="2" id="KW-0812">Transmembrane</keyword>
<protein>
    <recommendedName>
        <fullName evidence="5">Transmembrane protein</fullName>
    </recommendedName>
</protein>
<proteinExistence type="predicted"/>
<keyword evidence="2" id="KW-1133">Transmembrane helix</keyword>
<feature type="transmembrane region" description="Helical" evidence="2">
    <location>
        <begin position="84"/>
        <end position="105"/>
    </location>
</feature>
<accession>A0ABU5V205</accession>
<feature type="transmembrane region" description="Helical" evidence="2">
    <location>
        <begin position="125"/>
        <end position="147"/>
    </location>
</feature>
<feature type="compositionally biased region" description="Basic and acidic residues" evidence="1">
    <location>
        <begin position="57"/>
        <end position="67"/>
    </location>
</feature>
<evidence type="ECO:0000313" key="3">
    <source>
        <dbReference type="EMBL" id="MEA5667391.1"/>
    </source>
</evidence>
<sequence length="191" mass="19969">MNQGRGTKPKSGDSRASAKPSTPIAEEDGSAEASTITDSAKDEGAVKPPAPANGDPGKIDPDLTPDGMKRELEKNVAANRSKRWWAFAFVGLVVAAFFALLLAAFCKLFFGTYLVDAIKAANESWQWHVLVFLGVSLVLLAAIPLSLSLAMVKMIGGGGQEESGAAVKTPSVELVKALADIFKAVAASIKP</sequence>
<evidence type="ECO:0000256" key="1">
    <source>
        <dbReference type="SAM" id="MobiDB-lite"/>
    </source>
</evidence>
<dbReference type="RefSeq" id="WP_323438420.1">
    <property type="nucleotide sequence ID" value="NZ_JAYFUH010000085.1"/>
</dbReference>
<evidence type="ECO:0008006" key="5">
    <source>
        <dbReference type="Google" id="ProtNLM"/>
    </source>
</evidence>
<gene>
    <name evidence="3" type="ORF">VA603_07615</name>
</gene>
<evidence type="ECO:0000256" key="2">
    <source>
        <dbReference type="SAM" id="Phobius"/>
    </source>
</evidence>
<comment type="caution">
    <text evidence="3">The sequence shown here is derived from an EMBL/GenBank/DDBJ whole genome shotgun (WGS) entry which is preliminary data.</text>
</comment>
<keyword evidence="4" id="KW-1185">Reference proteome</keyword>
<evidence type="ECO:0000313" key="4">
    <source>
        <dbReference type="Proteomes" id="UP001301653"/>
    </source>
</evidence>